<feature type="transmembrane region" description="Helical" evidence="2">
    <location>
        <begin position="119"/>
        <end position="142"/>
    </location>
</feature>
<keyword evidence="5" id="KW-1185">Reference proteome</keyword>
<dbReference type="AlphaFoldDB" id="A0AAJ0B1B1"/>
<reference evidence="4" key="1">
    <citation type="submission" date="2023-06" db="EMBL/GenBank/DDBJ databases">
        <title>Genome-scale phylogeny and comparative genomics of the fungal order Sordariales.</title>
        <authorList>
            <consortium name="Lawrence Berkeley National Laboratory"/>
            <person name="Hensen N."/>
            <person name="Bonometti L."/>
            <person name="Westerberg I."/>
            <person name="Brannstrom I.O."/>
            <person name="Guillou S."/>
            <person name="Cros-Aarteil S."/>
            <person name="Calhoun S."/>
            <person name="Haridas S."/>
            <person name="Kuo A."/>
            <person name="Mondo S."/>
            <person name="Pangilinan J."/>
            <person name="Riley R."/>
            <person name="Labutti K."/>
            <person name="Andreopoulos B."/>
            <person name="Lipzen A."/>
            <person name="Chen C."/>
            <person name="Yanf M."/>
            <person name="Daum C."/>
            <person name="Ng V."/>
            <person name="Clum A."/>
            <person name="Steindorff A."/>
            <person name="Ohm R."/>
            <person name="Martin F."/>
            <person name="Silar P."/>
            <person name="Natvig D."/>
            <person name="Lalanne C."/>
            <person name="Gautier V."/>
            <person name="Ament-Velasquez S.L."/>
            <person name="Kruys A."/>
            <person name="Hutchinson M.I."/>
            <person name="Powell A.J."/>
            <person name="Barry K."/>
            <person name="Miller A.N."/>
            <person name="Grigoriev I.V."/>
            <person name="Debuchy R."/>
            <person name="Gladieux P."/>
            <person name="Thoren M.H."/>
            <person name="Johannesson H."/>
        </authorList>
    </citation>
    <scope>NUCLEOTIDE SEQUENCE</scope>
    <source>
        <strain evidence="4">PSN4</strain>
    </source>
</reference>
<feature type="compositionally biased region" description="Polar residues" evidence="1">
    <location>
        <begin position="156"/>
        <end position="171"/>
    </location>
</feature>
<dbReference type="EMBL" id="MU839852">
    <property type="protein sequence ID" value="KAK1749762.1"/>
    <property type="molecule type" value="Genomic_DNA"/>
</dbReference>
<proteinExistence type="predicted"/>
<evidence type="ECO:0000259" key="3">
    <source>
        <dbReference type="Pfam" id="PF26607"/>
    </source>
</evidence>
<comment type="caution">
    <text evidence="4">The sequence shown here is derived from an EMBL/GenBank/DDBJ whole genome shotgun (WGS) entry which is preliminary data.</text>
</comment>
<sequence>MADPYRPDQYPEVVTHPVHGVGDAHGYYARIDNDTHKEASNENDTHKEARSDNETGKEVAPQYYPAQYQNGQYLNGSNGVVEKAPWVAAAAPGAHHDGSADLPQPVSTAPTAWWKRKRIWVSAIVALLVIIIAVVVGCVVGLKKSSSPSEPAQGDSAGSSPGPNGTTTNAKSLCRGTTCNPLFSAERFNDQIHLFARGDDDAYWTRVHDGKSWVGDWLSLGGKFQSQPDSMVWGRVRSRMSLMGVSTNGTMMMKYYYTNNTWDSDWFTLNATTNSPVTSCYVPWGNPFDHGDLYARSPVNTVQGLMRGTIYGEGDENYKNVPDPDHTCLWETFDRGGSVGSSVAVVCRDSNLAQDMVMYQRGTGSVAHLQWKDGGLTSWTDRGGAFAGEPVLAALSTTDPDNRVDFFGTGQDRHIHHFTWTKSGNYTPMEDIGGDFQSVPTVLTTSSGRYDLLACGTDDRLKHRAYVGGQWAADWEDLGYFCNSAPYAFPLSSSTYQIGVFVLGEKNDIQFATWEVSSDISWKKMSTFESIQGKMTGAWMASEA</sequence>
<organism evidence="4 5">
    <name type="scientific">Echria macrotheca</name>
    <dbReference type="NCBI Taxonomy" id="438768"/>
    <lineage>
        <taxon>Eukaryota</taxon>
        <taxon>Fungi</taxon>
        <taxon>Dikarya</taxon>
        <taxon>Ascomycota</taxon>
        <taxon>Pezizomycotina</taxon>
        <taxon>Sordariomycetes</taxon>
        <taxon>Sordariomycetidae</taxon>
        <taxon>Sordariales</taxon>
        <taxon>Schizotheciaceae</taxon>
        <taxon>Echria</taxon>
    </lineage>
</organism>
<accession>A0AAJ0B1B1</accession>
<dbReference type="Pfam" id="PF26607">
    <property type="entry name" value="DUF8189"/>
    <property type="match status" value="1"/>
</dbReference>
<feature type="region of interest" description="Disordered" evidence="1">
    <location>
        <begin position="1"/>
        <end position="58"/>
    </location>
</feature>
<evidence type="ECO:0000313" key="5">
    <source>
        <dbReference type="Proteomes" id="UP001239445"/>
    </source>
</evidence>
<protein>
    <recommendedName>
        <fullName evidence="3">PLL-like beta propeller domain-containing protein</fullName>
    </recommendedName>
</protein>
<gene>
    <name evidence="4" type="ORF">QBC47DRAFT_333061</name>
</gene>
<keyword evidence="2" id="KW-0472">Membrane</keyword>
<feature type="compositionally biased region" description="Basic and acidic residues" evidence="1">
    <location>
        <begin position="31"/>
        <end position="57"/>
    </location>
</feature>
<feature type="region of interest" description="Disordered" evidence="1">
    <location>
        <begin position="145"/>
        <end position="171"/>
    </location>
</feature>
<evidence type="ECO:0000256" key="2">
    <source>
        <dbReference type="SAM" id="Phobius"/>
    </source>
</evidence>
<name>A0AAJ0B1B1_9PEZI</name>
<feature type="domain" description="PLL-like beta propeller" evidence="3">
    <location>
        <begin position="330"/>
        <end position="538"/>
    </location>
</feature>
<evidence type="ECO:0000313" key="4">
    <source>
        <dbReference type="EMBL" id="KAK1749762.1"/>
    </source>
</evidence>
<keyword evidence="2" id="KW-1133">Transmembrane helix</keyword>
<dbReference type="SUPFAM" id="SSF89372">
    <property type="entry name" value="Fucose-specific lectin"/>
    <property type="match status" value="2"/>
</dbReference>
<dbReference type="Gene3D" id="2.120.10.70">
    <property type="entry name" value="Fucose-specific lectin"/>
    <property type="match status" value="2"/>
</dbReference>
<dbReference type="Proteomes" id="UP001239445">
    <property type="component" value="Unassembled WGS sequence"/>
</dbReference>
<dbReference type="InterPro" id="IPR058502">
    <property type="entry name" value="PLL-like_beta-prop"/>
</dbReference>
<evidence type="ECO:0000256" key="1">
    <source>
        <dbReference type="SAM" id="MobiDB-lite"/>
    </source>
</evidence>
<keyword evidence="2" id="KW-0812">Transmembrane</keyword>